<evidence type="ECO:0000313" key="2">
    <source>
        <dbReference type="EMBL" id="MPC62163.1"/>
    </source>
</evidence>
<dbReference type="Pfam" id="PF13576">
    <property type="entry name" value="Pentapeptide_3"/>
    <property type="match status" value="1"/>
</dbReference>
<evidence type="ECO:0000313" key="3">
    <source>
        <dbReference type="Proteomes" id="UP000324222"/>
    </source>
</evidence>
<reference evidence="2 3" key="1">
    <citation type="submission" date="2019-05" db="EMBL/GenBank/DDBJ databases">
        <title>Another draft genome of Portunus trituberculatus and its Hox gene families provides insights of decapod evolution.</title>
        <authorList>
            <person name="Jeong J.-H."/>
            <person name="Song I."/>
            <person name="Kim S."/>
            <person name="Choi T."/>
            <person name="Kim D."/>
            <person name="Ryu S."/>
            <person name="Kim W."/>
        </authorList>
    </citation>
    <scope>NUCLEOTIDE SEQUENCE [LARGE SCALE GENOMIC DNA]</scope>
    <source>
        <tissue evidence="2">Muscle</tissue>
    </source>
</reference>
<comment type="caution">
    <text evidence="2">The sequence shown here is derived from an EMBL/GenBank/DDBJ whole genome shotgun (WGS) entry which is preliminary data.</text>
</comment>
<organism evidence="2 3">
    <name type="scientific">Portunus trituberculatus</name>
    <name type="common">Swimming crab</name>
    <name type="synonym">Neptunus trituberculatus</name>
    <dbReference type="NCBI Taxonomy" id="210409"/>
    <lineage>
        <taxon>Eukaryota</taxon>
        <taxon>Metazoa</taxon>
        <taxon>Ecdysozoa</taxon>
        <taxon>Arthropoda</taxon>
        <taxon>Crustacea</taxon>
        <taxon>Multicrustacea</taxon>
        <taxon>Malacostraca</taxon>
        <taxon>Eumalacostraca</taxon>
        <taxon>Eucarida</taxon>
        <taxon>Decapoda</taxon>
        <taxon>Pleocyemata</taxon>
        <taxon>Brachyura</taxon>
        <taxon>Eubrachyura</taxon>
        <taxon>Portunoidea</taxon>
        <taxon>Portunidae</taxon>
        <taxon>Portuninae</taxon>
        <taxon>Portunus</taxon>
    </lineage>
</organism>
<dbReference type="OrthoDB" id="446014at2759"/>
<dbReference type="InterPro" id="IPR001646">
    <property type="entry name" value="5peptide_repeat"/>
</dbReference>
<keyword evidence="3" id="KW-1185">Reference proteome</keyword>
<dbReference type="EMBL" id="VSRR010019367">
    <property type="protein sequence ID" value="MPC62163.1"/>
    <property type="molecule type" value="Genomic_DNA"/>
</dbReference>
<gene>
    <name evidence="2" type="ORF">E2C01_056246</name>
</gene>
<name>A0A5B7GWV3_PORTR</name>
<accession>A0A5B7GWV3</accession>
<sequence>MLLLQPNVEQRLNGQRPISVKQRLAVQGRLSVPNEGSSLGMRGRGSLRGLRGATGFRGPTFRGPTFRGVTFRGATFRGTRGAFAIRGK</sequence>
<proteinExistence type="predicted"/>
<protein>
    <submittedName>
        <fullName evidence="2">Uncharacterized protein</fullName>
    </submittedName>
</protein>
<dbReference type="Proteomes" id="UP000324222">
    <property type="component" value="Unassembled WGS sequence"/>
</dbReference>
<dbReference type="AlphaFoldDB" id="A0A5B7GWV3"/>
<evidence type="ECO:0000256" key="1">
    <source>
        <dbReference type="SAM" id="MobiDB-lite"/>
    </source>
</evidence>
<feature type="region of interest" description="Disordered" evidence="1">
    <location>
        <begin position="31"/>
        <end position="61"/>
    </location>
</feature>